<dbReference type="SUPFAM" id="SSF50978">
    <property type="entry name" value="WD40 repeat-like"/>
    <property type="match status" value="2"/>
</dbReference>
<dbReference type="SUPFAM" id="SSF117289">
    <property type="entry name" value="Nucleoporin domain"/>
    <property type="match status" value="1"/>
</dbReference>
<dbReference type="CDD" id="cd00200">
    <property type="entry name" value="WD40"/>
    <property type="match status" value="2"/>
</dbReference>
<comment type="caution">
    <text evidence="5">The sequence shown here is derived from an EMBL/GenBank/DDBJ whole genome shotgun (WGS) entry which is preliminary data.</text>
</comment>
<dbReference type="InterPro" id="IPR001680">
    <property type="entry name" value="WD40_rpt"/>
</dbReference>
<evidence type="ECO:0000313" key="5">
    <source>
        <dbReference type="EMBL" id="MBH8555620.1"/>
    </source>
</evidence>
<feature type="coiled-coil region" evidence="4">
    <location>
        <begin position="447"/>
        <end position="474"/>
    </location>
</feature>
<evidence type="ECO:0000256" key="2">
    <source>
        <dbReference type="ARBA" id="ARBA00022737"/>
    </source>
</evidence>
<dbReference type="PROSITE" id="PS00678">
    <property type="entry name" value="WD_REPEATS_1"/>
    <property type="match status" value="5"/>
</dbReference>
<keyword evidence="6" id="KW-1185">Reference proteome</keyword>
<dbReference type="Gene3D" id="3.40.50.300">
    <property type="entry name" value="P-loop containing nucleotide triphosphate hydrolases"/>
    <property type="match status" value="1"/>
</dbReference>
<keyword evidence="4" id="KW-0175">Coiled coil</keyword>
<feature type="repeat" description="WD" evidence="3">
    <location>
        <begin position="783"/>
        <end position="821"/>
    </location>
</feature>
<dbReference type="SMART" id="SM00320">
    <property type="entry name" value="WD40"/>
    <property type="match status" value="14"/>
</dbReference>
<feature type="repeat" description="WD" evidence="3">
    <location>
        <begin position="738"/>
        <end position="779"/>
    </location>
</feature>
<dbReference type="Pfam" id="PF00400">
    <property type="entry name" value="WD40"/>
    <property type="match status" value="14"/>
</dbReference>
<feature type="repeat" description="WD" evidence="3">
    <location>
        <begin position="1110"/>
        <end position="1145"/>
    </location>
</feature>
<dbReference type="PANTHER" id="PTHR22847">
    <property type="entry name" value="WD40 REPEAT PROTEIN"/>
    <property type="match status" value="1"/>
</dbReference>
<dbReference type="PROSITE" id="PS50082">
    <property type="entry name" value="WD_REPEATS_2"/>
    <property type="match status" value="13"/>
</dbReference>
<gene>
    <name evidence="5" type="ORF">I8751_25400</name>
</gene>
<dbReference type="InterPro" id="IPR015943">
    <property type="entry name" value="WD40/YVTN_repeat-like_dom_sf"/>
</dbReference>
<keyword evidence="2" id="KW-0677">Repeat</keyword>
<feature type="repeat" description="WD" evidence="3">
    <location>
        <begin position="862"/>
        <end position="896"/>
    </location>
</feature>
<dbReference type="Gene3D" id="2.130.10.10">
    <property type="entry name" value="YVTN repeat-like/Quinoprotein amine dehydrogenase"/>
    <property type="match status" value="4"/>
</dbReference>
<dbReference type="Proteomes" id="UP000599391">
    <property type="component" value="Unassembled WGS sequence"/>
</dbReference>
<feature type="repeat" description="WD" evidence="3">
    <location>
        <begin position="623"/>
        <end position="648"/>
    </location>
</feature>
<dbReference type="RefSeq" id="WP_214441822.1">
    <property type="nucleotide sequence ID" value="NZ_JAECZB010000096.1"/>
</dbReference>
<name>A0A8J7L454_9CYAN</name>
<feature type="repeat" description="WD" evidence="3">
    <location>
        <begin position="945"/>
        <end position="977"/>
    </location>
</feature>
<evidence type="ECO:0000256" key="4">
    <source>
        <dbReference type="SAM" id="Coils"/>
    </source>
</evidence>
<organism evidence="5 6">
    <name type="scientific">Atlanticothrix silvestris CENA357</name>
    <dbReference type="NCBI Taxonomy" id="1725252"/>
    <lineage>
        <taxon>Bacteria</taxon>
        <taxon>Bacillati</taxon>
        <taxon>Cyanobacteriota</taxon>
        <taxon>Cyanophyceae</taxon>
        <taxon>Nostocales</taxon>
        <taxon>Nodulariaceae</taxon>
        <taxon>Atlanticothrix</taxon>
        <taxon>Atlanticothrix silvestris</taxon>
    </lineage>
</organism>
<feature type="repeat" description="WD" evidence="3">
    <location>
        <begin position="698"/>
        <end position="729"/>
    </location>
</feature>
<dbReference type="InterPro" id="IPR020472">
    <property type="entry name" value="WD40_PAC1"/>
</dbReference>
<feature type="repeat" description="WD" evidence="3">
    <location>
        <begin position="822"/>
        <end position="856"/>
    </location>
</feature>
<reference evidence="5 6" key="1">
    <citation type="journal article" date="2021" name="Int. J. Syst. Evol. Microbiol.">
        <title>Amazonocrinis nigriterrae gen. nov., sp. nov., Atlanticothrix silvestris gen. nov., sp. nov. and Dendronalium phyllosphericum gen. nov., sp. nov., nostocacean cyanobacteria from Brazilian environments.</title>
        <authorList>
            <person name="Alvarenga D.O."/>
            <person name="Andreote A.P.D."/>
            <person name="Branco L.H.Z."/>
            <person name="Delbaje E."/>
            <person name="Cruz R.B."/>
            <person name="Varani A.M."/>
            <person name="Fiore M.F."/>
        </authorList>
    </citation>
    <scope>NUCLEOTIDE SEQUENCE [LARGE SCALE GENOMIC DNA]</scope>
    <source>
        <strain evidence="5 6">CENA357</strain>
    </source>
</reference>
<evidence type="ECO:0000256" key="1">
    <source>
        <dbReference type="ARBA" id="ARBA00022574"/>
    </source>
</evidence>
<dbReference type="SUPFAM" id="SSF52540">
    <property type="entry name" value="P-loop containing nucleoside triphosphate hydrolases"/>
    <property type="match status" value="1"/>
</dbReference>
<dbReference type="PROSITE" id="PS50294">
    <property type="entry name" value="WD_REPEATS_REGION"/>
    <property type="match status" value="13"/>
</dbReference>
<accession>A0A8J7L454</accession>
<dbReference type="AlphaFoldDB" id="A0A8J7L454"/>
<feature type="repeat" description="WD" evidence="3">
    <location>
        <begin position="1028"/>
        <end position="1062"/>
    </location>
</feature>
<proteinExistence type="predicted"/>
<evidence type="ECO:0000256" key="3">
    <source>
        <dbReference type="PROSITE-ProRule" id="PRU00221"/>
    </source>
</evidence>
<feature type="repeat" description="WD" evidence="3">
    <location>
        <begin position="903"/>
        <end position="944"/>
    </location>
</feature>
<dbReference type="InterPro" id="IPR019775">
    <property type="entry name" value="WD40_repeat_CS"/>
</dbReference>
<dbReference type="Pfam" id="PF14516">
    <property type="entry name" value="AAA_35"/>
    <property type="match status" value="1"/>
</dbReference>
<dbReference type="PANTHER" id="PTHR22847:SF637">
    <property type="entry name" value="WD REPEAT DOMAIN 5B"/>
    <property type="match status" value="1"/>
</dbReference>
<dbReference type="InterPro" id="IPR027417">
    <property type="entry name" value="P-loop_NTPase"/>
</dbReference>
<feature type="repeat" description="WD" evidence="3">
    <location>
        <begin position="657"/>
        <end position="691"/>
    </location>
</feature>
<feature type="repeat" description="WD" evidence="3">
    <location>
        <begin position="1069"/>
        <end position="1101"/>
    </location>
</feature>
<evidence type="ECO:0000313" key="6">
    <source>
        <dbReference type="Proteomes" id="UP000599391"/>
    </source>
</evidence>
<dbReference type="InterPro" id="IPR036322">
    <property type="entry name" value="WD40_repeat_dom_sf"/>
</dbReference>
<dbReference type="PRINTS" id="PR00320">
    <property type="entry name" value="GPROTEINBRPT"/>
</dbReference>
<sequence>MSVAPRPGYEYQVGGSLPVDAPTYVQRQADQEFYESLKRGEFCYVLNSRQMGKSSLRVQIMQRLQVEGFACAAIDITAIGTADITTEQWYAGVIDSLVGSFNLDTDFDLETWWSDNGLLSPVQHLSKFIETVLLRKNTGNIVIFIDEIDSILSLKFNLDDFFAVIRDCYNRRADQGDYNRLTFALIGVSTPSNLIKDKRRTPFNIGHAVDLTGFQLDEAQPLAQGLIGIGDREELIKAVLDWTGGQPFLTQKVCKLILQYGKEMGKEEDSNIADWVEHLVRSHIITNWEAHDEPEHLKTIRDRILRSGKQGSGRLLGLCQQILQRKEVVADDSPEQIELRLTGLVVRRDGKLRIYNRLYAEVFNQKWCEGELAKLRPYAEGLNTWVASERKDESRLLRGQALQDAQAWATDKSLSDLDYQFLAASQEFSQREMQIALQAERQAKHILIEAQRKVEFALEEERKANQRLVIAQRKAKKQISIGASVLAISLVGGTTAGLIAFNTTKELDITKIKILSTSSKTNFNFNRNTFDALIDALRAGRQLKQSIWYKNDPKLRTQVIEVLSSAVYSVRESTRLEGHEGFVMQARFSPDGQTIATASYDNTAKLWNSDGKEILTLQLTSLVADVSFSPDGQIIATASRDGTTKLWNRQGKFLANLKGHKSDVWSVSFSPNGQKIATASADNTVKYWSLDGHLIKTLNGHTGAVNKVTFSPDGKIATASDDSTVKLWDAQGNLINTLKGHKDAVLSVRFSPDGQTLASASNDKTVILWDVKKSKQVTSPLIHTDKVRDVIFSPDGQIIATAGEDKIVKLWRSRDYRLLETLNGHQGAVTSLSFNPQGNVLASGSYDKTVKFWRLNDWLTTLNGHDGAIYSVDISPKGNMIATASGDNTVKLWNLQGQQLHTLKGHTQPIASVNFSPDGKFIVSGGNDATVRLWNLQGQELKTIFTGHNRSITSVVFSPNNNTIASASLDGTVKLWSRAGELLKTLKGNITKTSSVSFSPDGKIIAAASRDTGIVQLWNSDGKSLRSWQAHNASIYNIRFSPNSQVIATSSEDNTVKLWNLNGIYLNSLKGHTAAIWGLDFSLDGRMIATASDDSTVKIWSDKGVLIMTTIGHLDSVNSLRFSPDSKMLATANSDQTAKLWNIDNLRLDKFMVRGCNWLNDYLKNNRNIPTDICDTNIQK</sequence>
<protein>
    <submittedName>
        <fullName evidence="5">AAA-like domain-containing protein</fullName>
    </submittedName>
</protein>
<keyword evidence="1 3" id="KW-0853">WD repeat</keyword>
<dbReference type="EMBL" id="JAECZB010000096">
    <property type="protein sequence ID" value="MBH8555620.1"/>
    <property type="molecule type" value="Genomic_DNA"/>
</dbReference>
<feature type="repeat" description="WD" evidence="3">
    <location>
        <begin position="576"/>
        <end position="617"/>
    </location>
</feature>